<feature type="region of interest" description="Disordered" evidence="1">
    <location>
        <begin position="191"/>
        <end position="221"/>
    </location>
</feature>
<evidence type="ECO:0000256" key="1">
    <source>
        <dbReference type="SAM" id="MobiDB-lite"/>
    </source>
</evidence>
<gene>
    <name evidence="2" type="ORF">HAX54_047792</name>
</gene>
<name>A0ABS8RQE7_DATST</name>
<evidence type="ECO:0000313" key="2">
    <source>
        <dbReference type="EMBL" id="MCD7448967.1"/>
    </source>
</evidence>
<protein>
    <recommendedName>
        <fullName evidence="4">Rho termination factor N-terminal domain-containing protein</fullName>
    </recommendedName>
</protein>
<evidence type="ECO:0000313" key="3">
    <source>
        <dbReference type="Proteomes" id="UP000823775"/>
    </source>
</evidence>
<organism evidence="2 3">
    <name type="scientific">Datura stramonium</name>
    <name type="common">Jimsonweed</name>
    <name type="synonym">Common thornapple</name>
    <dbReference type="NCBI Taxonomy" id="4076"/>
    <lineage>
        <taxon>Eukaryota</taxon>
        <taxon>Viridiplantae</taxon>
        <taxon>Streptophyta</taxon>
        <taxon>Embryophyta</taxon>
        <taxon>Tracheophyta</taxon>
        <taxon>Spermatophyta</taxon>
        <taxon>Magnoliopsida</taxon>
        <taxon>eudicotyledons</taxon>
        <taxon>Gunneridae</taxon>
        <taxon>Pentapetalae</taxon>
        <taxon>asterids</taxon>
        <taxon>lamiids</taxon>
        <taxon>Solanales</taxon>
        <taxon>Solanaceae</taxon>
        <taxon>Solanoideae</taxon>
        <taxon>Datureae</taxon>
        <taxon>Datura</taxon>
    </lineage>
</organism>
<reference evidence="2 3" key="1">
    <citation type="journal article" date="2021" name="BMC Genomics">
        <title>Datura genome reveals duplications of psychoactive alkaloid biosynthetic genes and high mutation rate following tissue culture.</title>
        <authorList>
            <person name="Rajewski A."/>
            <person name="Carter-House D."/>
            <person name="Stajich J."/>
            <person name="Litt A."/>
        </authorList>
    </citation>
    <scope>NUCLEOTIDE SEQUENCE [LARGE SCALE GENOMIC DNA]</scope>
    <source>
        <strain evidence="2">AR-01</strain>
    </source>
</reference>
<keyword evidence="3" id="KW-1185">Reference proteome</keyword>
<proteinExistence type="predicted"/>
<dbReference type="EMBL" id="JACEIK010000078">
    <property type="protein sequence ID" value="MCD7448967.1"/>
    <property type="molecule type" value="Genomic_DNA"/>
</dbReference>
<dbReference type="Proteomes" id="UP000823775">
    <property type="component" value="Unassembled WGS sequence"/>
</dbReference>
<feature type="compositionally biased region" description="Basic and acidic residues" evidence="1">
    <location>
        <begin position="203"/>
        <end position="217"/>
    </location>
</feature>
<sequence length="407" mass="45440">MGVVELVWSRCGWDGANGGVEGDNELRMLLMKLVFLATPYREEMDLSIWDPPENQVFRDESSYPADGLQYNLYFDPRLDVIEEDALNKKSCQQVLKILTNKADSEIVEVEDDMCFAALNKKIVNPDSMLGALKNENEQPAKPDIGSSNLPEGLNKTEAIDNHNTKDIKTVEFKDGCTAQVNNTVLASPVQVRNQQETPAETTLEERHASEQETKEYGSKSTQKGVKAVQINYLSGMKGQKVVHTDTDCTTEGKNLKRGGDDYGDKIIKATQQQLAGAKRAGGFADISATSQFHLSKMSETSFRGPVIQENDDWRNVQNTLLKSHGRKSQDPRIIHRSSYNEPNADNVKIVSPMSSITPSPPIADINKMKLVQLKALANRHNIYGVSNKRKAYVQQLLRSKLQPKDWS</sequence>
<comment type="caution">
    <text evidence="2">The sequence shown here is derived from an EMBL/GenBank/DDBJ whole genome shotgun (WGS) entry which is preliminary data.</text>
</comment>
<accession>A0ABS8RQE7</accession>
<feature type="compositionally biased region" description="Polar residues" evidence="1">
    <location>
        <begin position="191"/>
        <end position="200"/>
    </location>
</feature>
<evidence type="ECO:0008006" key="4">
    <source>
        <dbReference type="Google" id="ProtNLM"/>
    </source>
</evidence>